<dbReference type="InterPro" id="IPR027417">
    <property type="entry name" value="P-loop_NTPase"/>
</dbReference>
<dbReference type="GO" id="GO:0030983">
    <property type="term" value="F:mismatched DNA binding"/>
    <property type="evidence" value="ECO:0007669"/>
    <property type="project" value="InterPro"/>
</dbReference>
<dbReference type="Proteomes" id="UP000242818">
    <property type="component" value="Unassembled WGS sequence"/>
</dbReference>
<dbReference type="SUPFAM" id="SSF52540">
    <property type="entry name" value="P-loop containing nucleoside triphosphate hydrolases"/>
    <property type="match status" value="1"/>
</dbReference>
<dbReference type="Pfam" id="PF00488">
    <property type="entry name" value="MutS_V"/>
    <property type="match status" value="1"/>
</dbReference>
<keyword evidence="2" id="KW-0067">ATP-binding</keyword>
<accession>A0A1C4EP82</accession>
<evidence type="ECO:0000256" key="2">
    <source>
        <dbReference type="ARBA" id="ARBA00022840"/>
    </source>
</evidence>
<name>A0A1C4EP82_9BACT</name>
<dbReference type="OrthoDB" id="1097361at2"/>
<evidence type="ECO:0000256" key="1">
    <source>
        <dbReference type="ARBA" id="ARBA00022741"/>
    </source>
</evidence>
<sequence>MAFITDKQTLEDLHIFGRQGSDAVYNIFHRTHTRGGGVVLENMFRYPLSNQASIQQRSDMIRYFREVPTEFPFPPEWFDVVEQYLENTDERTKLSTGPPSQGRMLHHLMGGDTAYKTIYKGVTTSIQLLHALRVFIDQLPPAALESGYQSSRVQIGNLLADEALVSLLDIHYTAKLSFEAVAALDRDIRFRQRDKIKQALEYIYHLDVYIAVARVAGERGFVMPTTLPAEAASVYLEGVYHPQVKNAVGNTLHITPESNIVFLTGANMAGKSTFMKTLGIAIYLAHMGFPVPAAKMEFSVRDGLLTTINLADNLHAGVSHFYAEVLRIKKMADTLKQAKNLFIIVDELFRGTNVKDAYEATIAITGAFAKQRQCMFVVSTHIIEAGEALQAACSNIHFVYLPTRMEQQVPVYTYQLKNGITADRHGMVIINHENIIPIIRSRKKNVRP</sequence>
<dbReference type="SUPFAM" id="SSF48334">
    <property type="entry name" value="DNA repair protein MutS, domain III"/>
    <property type="match status" value="1"/>
</dbReference>
<dbReference type="EMBL" id="FMAR01000009">
    <property type="protein sequence ID" value="SCC45445.1"/>
    <property type="molecule type" value="Genomic_DNA"/>
</dbReference>
<dbReference type="GO" id="GO:0006298">
    <property type="term" value="P:mismatch repair"/>
    <property type="evidence" value="ECO:0007669"/>
    <property type="project" value="InterPro"/>
</dbReference>
<evidence type="ECO:0000313" key="6">
    <source>
        <dbReference type="Proteomes" id="UP000242818"/>
    </source>
</evidence>
<dbReference type="AlphaFoldDB" id="A0A1C4EP82"/>
<gene>
    <name evidence="5" type="ORF">GA0116948_10988</name>
</gene>
<keyword evidence="1" id="KW-0547">Nucleotide-binding</keyword>
<dbReference type="GO" id="GO:0005524">
    <property type="term" value="F:ATP binding"/>
    <property type="evidence" value="ECO:0007669"/>
    <property type="project" value="UniProtKB-KW"/>
</dbReference>
<protein>
    <submittedName>
        <fullName evidence="5">MutS domain III</fullName>
    </submittedName>
</protein>
<dbReference type="GO" id="GO:0140664">
    <property type="term" value="F:ATP-dependent DNA damage sensor activity"/>
    <property type="evidence" value="ECO:0007669"/>
    <property type="project" value="InterPro"/>
</dbReference>
<dbReference type="InterPro" id="IPR036187">
    <property type="entry name" value="DNA_mismatch_repair_MutS_sf"/>
</dbReference>
<dbReference type="RefSeq" id="WP_089713062.1">
    <property type="nucleotide sequence ID" value="NZ_FMAR01000009.1"/>
</dbReference>
<reference evidence="5 6" key="1">
    <citation type="submission" date="2016-08" db="EMBL/GenBank/DDBJ databases">
        <authorList>
            <person name="Seilhamer J.J."/>
        </authorList>
    </citation>
    <scope>NUCLEOTIDE SEQUENCE [LARGE SCALE GENOMIC DNA]</scope>
    <source>
        <strain evidence="5 6">A37T2</strain>
    </source>
</reference>
<organism evidence="5 6">
    <name type="scientific">Chitinophaga costaii</name>
    <dbReference type="NCBI Taxonomy" id="1335309"/>
    <lineage>
        <taxon>Bacteria</taxon>
        <taxon>Pseudomonadati</taxon>
        <taxon>Bacteroidota</taxon>
        <taxon>Chitinophagia</taxon>
        <taxon>Chitinophagales</taxon>
        <taxon>Chitinophagaceae</taxon>
        <taxon>Chitinophaga</taxon>
    </lineage>
</organism>
<dbReference type="Gene3D" id="1.10.1420.10">
    <property type="match status" value="1"/>
</dbReference>
<dbReference type="InterPro" id="IPR000432">
    <property type="entry name" value="DNA_mismatch_repair_MutS_C"/>
</dbReference>
<proteinExistence type="predicted"/>
<evidence type="ECO:0000256" key="3">
    <source>
        <dbReference type="ARBA" id="ARBA00023125"/>
    </source>
</evidence>
<evidence type="ECO:0000313" key="5">
    <source>
        <dbReference type="EMBL" id="SCC45445.1"/>
    </source>
</evidence>
<feature type="domain" description="DNA mismatch repair proteins mutS family" evidence="4">
    <location>
        <begin position="258"/>
        <end position="447"/>
    </location>
</feature>
<dbReference type="STRING" id="1335309.GA0116948_10988"/>
<keyword evidence="3" id="KW-0238">DNA-binding</keyword>
<keyword evidence="6" id="KW-1185">Reference proteome</keyword>
<dbReference type="SMART" id="SM00534">
    <property type="entry name" value="MUTSac"/>
    <property type="match status" value="1"/>
</dbReference>
<dbReference type="PANTHER" id="PTHR11361">
    <property type="entry name" value="DNA MISMATCH REPAIR PROTEIN MUTS FAMILY MEMBER"/>
    <property type="match status" value="1"/>
</dbReference>
<dbReference type="Gene3D" id="3.40.50.300">
    <property type="entry name" value="P-loop containing nucleotide triphosphate hydrolases"/>
    <property type="match status" value="1"/>
</dbReference>
<dbReference type="PANTHER" id="PTHR11361:SF99">
    <property type="entry name" value="DNA MISMATCH REPAIR PROTEIN"/>
    <property type="match status" value="1"/>
</dbReference>
<dbReference type="InterPro" id="IPR045076">
    <property type="entry name" value="MutS"/>
</dbReference>
<evidence type="ECO:0000259" key="4">
    <source>
        <dbReference type="SMART" id="SM00534"/>
    </source>
</evidence>